<name>A0A1H5Z635_9BACT</name>
<dbReference type="AlphaFoldDB" id="A0A1H5Z635"/>
<feature type="signal peptide" evidence="1">
    <location>
        <begin position="1"/>
        <end position="23"/>
    </location>
</feature>
<keyword evidence="1" id="KW-0732">Signal</keyword>
<reference evidence="2 3" key="1">
    <citation type="submission" date="2016-10" db="EMBL/GenBank/DDBJ databases">
        <authorList>
            <person name="de Groot N.N."/>
        </authorList>
    </citation>
    <scope>NUCLEOTIDE SEQUENCE [LARGE SCALE GENOMIC DNA]</scope>
    <source>
        <strain evidence="2 3">DSM 22489</strain>
    </source>
</reference>
<proteinExistence type="predicted"/>
<protein>
    <submittedName>
        <fullName evidence="2">Uncharacterized protein</fullName>
    </submittedName>
</protein>
<dbReference type="EMBL" id="FNVA01000004">
    <property type="protein sequence ID" value="SEG31752.1"/>
    <property type="molecule type" value="Genomic_DNA"/>
</dbReference>
<evidence type="ECO:0000313" key="2">
    <source>
        <dbReference type="EMBL" id="SEG31752.1"/>
    </source>
</evidence>
<evidence type="ECO:0000313" key="3">
    <source>
        <dbReference type="Proteomes" id="UP000236728"/>
    </source>
</evidence>
<organism evidence="2 3">
    <name type="scientific">Bryocella elongata</name>
    <dbReference type="NCBI Taxonomy" id="863522"/>
    <lineage>
        <taxon>Bacteria</taxon>
        <taxon>Pseudomonadati</taxon>
        <taxon>Acidobacteriota</taxon>
        <taxon>Terriglobia</taxon>
        <taxon>Terriglobales</taxon>
        <taxon>Acidobacteriaceae</taxon>
        <taxon>Bryocella</taxon>
    </lineage>
</organism>
<keyword evidence="3" id="KW-1185">Reference proteome</keyword>
<accession>A0A1H5Z635</accession>
<evidence type="ECO:0000256" key="1">
    <source>
        <dbReference type="SAM" id="SignalP"/>
    </source>
</evidence>
<sequence>MRRLQFIVLAVLVMASVASPVLAEGIPQGPLPGRAMPIRVVLVNMSGKSREAHLGHAVVALPVAEKVVLQVMPGEKVTITSATDRHVDKVMMVSAVDGGRVIPVQ</sequence>
<feature type="chain" id="PRO_5009291250" evidence="1">
    <location>
        <begin position="24"/>
        <end position="105"/>
    </location>
</feature>
<dbReference type="Proteomes" id="UP000236728">
    <property type="component" value="Unassembled WGS sequence"/>
</dbReference>
<gene>
    <name evidence="2" type="ORF">SAMN05421819_2478</name>
</gene>
<dbReference type="RefSeq" id="WP_146072133.1">
    <property type="nucleotide sequence ID" value="NZ_FNVA01000004.1"/>
</dbReference>
<dbReference type="OrthoDB" id="9960042at2"/>